<accession>A0ABQ2GY20</accession>
<proteinExistence type="predicted"/>
<keyword evidence="3" id="KW-1185">Reference proteome</keyword>
<sequence>MISALVGIAIDKGVLKGTGQKIAPLLSRDLPASPDPRLREITIGNLLSMQAGLASTSGPNYGAWVASRNWVRFALARPFENDPGGAMIYSTGSTHLLSAILTRQTGHSTLQLAQTWLKPLDGFAITNWTRDPQGIYIGGNEMAMSPRSLLALGELYRMGGQTREGEQLIPSEWIKESWRVRTHSRYTGDGYGYGWFVTRIANTEVFYGWGYGGQMLYVVPNLKLTVVMTSSSNASAARSGHRDDLHHLLGSIIEVYTL</sequence>
<name>A0ABQ2GY20_9PSED</name>
<dbReference type="Gene3D" id="3.40.710.10">
    <property type="entry name" value="DD-peptidase/beta-lactamase superfamily"/>
    <property type="match status" value="1"/>
</dbReference>
<feature type="domain" description="Beta-lactamase-related" evidence="1">
    <location>
        <begin position="27"/>
        <end position="247"/>
    </location>
</feature>
<dbReference type="SUPFAM" id="SSF56601">
    <property type="entry name" value="beta-lactamase/transpeptidase-like"/>
    <property type="match status" value="1"/>
</dbReference>
<protein>
    <recommendedName>
        <fullName evidence="1">Beta-lactamase-related domain-containing protein</fullName>
    </recommendedName>
</protein>
<gene>
    <name evidence="2" type="ORF">GCM10009425_29450</name>
</gene>
<evidence type="ECO:0000313" key="2">
    <source>
        <dbReference type="EMBL" id="GGM16611.1"/>
    </source>
</evidence>
<dbReference type="EMBL" id="BMNW01000006">
    <property type="protein sequence ID" value="GGM16611.1"/>
    <property type="molecule type" value="Genomic_DNA"/>
</dbReference>
<reference evidence="3" key="1">
    <citation type="journal article" date="2019" name="Int. J. Syst. Evol. Microbiol.">
        <title>The Global Catalogue of Microorganisms (GCM) 10K type strain sequencing project: providing services to taxonomists for standard genome sequencing and annotation.</title>
        <authorList>
            <consortium name="The Broad Institute Genomics Platform"/>
            <consortium name="The Broad Institute Genome Sequencing Center for Infectious Disease"/>
            <person name="Wu L."/>
            <person name="Ma J."/>
        </authorList>
    </citation>
    <scope>NUCLEOTIDE SEQUENCE [LARGE SCALE GENOMIC DNA]</scope>
    <source>
        <strain evidence="3">JCM 13501</strain>
    </source>
</reference>
<evidence type="ECO:0000313" key="3">
    <source>
        <dbReference type="Proteomes" id="UP000616499"/>
    </source>
</evidence>
<dbReference type="InterPro" id="IPR050789">
    <property type="entry name" value="Diverse_Enzym_Activities"/>
</dbReference>
<dbReference type="InterPro" id="IPR012338">
    <property type="entry name" value="Beta-lactam/transpept-like"/>
</dbReference>
<dbReference type="PANTHER" id="PTHR43283">
    <property type="entry name" value="BETA-LACTAMASE-RELATED"/>
    <property type="match status" value="1"/>
</dbReference>
<dbReference type="Proteomes" id="UP000616499">
    <property type="component" value="Unassembled WGS sequence"/>
</dbReference>
<organism evidence="2 3">
    <name type="scientific">Pseudomonas asuensis</name>
    <dbReference type="NCBI Taxonomy" id="1825787"/>
    <lineage>
        <taxon>Bacteria</taxon>
        <taxon>Pseudomonadati</taxon>
        <taxon>Pseudomonadota</taxon>
        <taxon>Gammaproteobacteria</taxon>
        <taxon>Pseudomonadales</taxon>
        <taxon>Pseudomonadaceae</taxon>
        <taxon>Pseudomonas</taxon>
    </lineage>
</organism>
<dbReference type="InterPro" id="IPR001466">
    <property type="entry name" value="Beta-lactam-related"/>
</dbReference>
<dbReference type="Pfam" id="PF00144">
    <property type="entry name" value="Beta-lactamase"/>
    <property type="match status" value="1"/>
</dbReference>
<dbReference type="PANTHER" id="PTHR43283:SF7">
    <property type="entry name" value="BETA-LACTAMASE-RELATED DOMAIN-CONTAINING PROTEIN"/>
    <property type="match status" value="1"/>
</dbReference>
<dbReference type="RefSeq" id="WP_229685356.1">
    <property type="nucleotide sequence ID" value="NZ_BMNW01000006.1"/>
</dbReference>
<evidence type="ECO:0000259" key="1">
    <source>
        <dbReference type="Pfam" id="PF00144"/>
    </source>
</evidence>
<comment type="caution">
    <text evidence="2">The sequence shown here is derived from an EMBL/GenBank/DDBJ whole genome shotgun (WGS) entry which is preliminary data.</text>
</comment>